<dbReference type="Proteomes" id="UP000886879">
    <property type="component" value="Unassembled WGS sequence"/>
</dbReference>
<feature type="domain" description="SpaA-like prealbumin fold" evidence="3">
    <location>
        <begin position="333"/>
        <end position="430"/>
    </location>
</feature>
<name>A0A9D1CGI8_9FIRM</name>
<evidence type="ECO:0000259" key="3">
    <source>
        <dbReference type="Pfam" id="PF17802"/>
    </source>
</evidence>
<feature type="transmembrane region" description="Helical" evidence="1">
    <location>
        <begin position="475"/>
        <end position="496"/>
    </location>
</feature>
<dbReference type="Pfam" id="PF08341">
    <property type="entry name" value="TED"/>
    <property type="match status" value="1"/>
</dbReference>
<protein>
    <submittedName>
        <fullName evidence="4">Cys-Gln thioester bond-forming surface protein</fullName>
    </submittedName>
</protein>
<evidence type="ECO:0000259" key="2">
    <source>
        <dbReference type="Pfam" id="PF08341"/>
    </source>
</evidence>
<dbReference type="InterPro" id="IPR013552">
    <property type="entry name" value="Thioester_dom"/>
</dbReference>
<evidence type="ECO:0000313" key="4">
    <source>
        <dbReference type="EMBL" id="HIQ60303.1"/>
    </source>
</evidence>
<keyword evidence="1" id="KW-0812">Transmembrane</keyword>
<keyword evidence="1" id="KW-0472">Membrane</keyword>
<evidence type="ECO:0000313" key="5">
    <source>
        <dbReference type="Proteomes" id="UP000886879"/>
    </source>
</evidence>
<reference evidence="4" key="1">
    <citation type="submission" date="2020-10" db="EMBL/GenBank/DDBJ databases">
        <authorList>
            <person name="Gilroy R."/>
        </authorList>
    </citation>
    <scope>NUCLEOTIDE SEQUENCE</scope>
    <source>
        <strain evidence="4">ChiGjej2B2-12916</strain>
    </source>
</reference>
<dbReference type="AlphaFoldDB" id="A0A9D1CGI8"/>
<organism evidence="4 5">
    <name type="scientific">Candidatus Enterenecus faecium</name>
    <dbReference type="NCBI Taxonomy" id="2840780"/>
    <lineage>
        <taxon>Bacteria</taxon>
        <taxon>Bacillati</taxon>
        <taxon>Bacillota</taxon>
        <taxon>Clostridia</taxon>
        <taxon>Eubacteriales</taxon>
        <taxon>Candidatus Enterenecus</taxon>
    </lineage>
</organism>
<feature type="domain" description="Thioester" evidence="2">
    <location>
        <begin position="88"/>
        <end position="181"/>
    </location>
</feature>
<dbReference type="Gene3D" id="2.60.40.10">
    <property type="entry name" value="Immunoglobulins"/>
    <property type="match status" value="1"/>
</dbReference>
<reference evidence="4" key="2">
    <citation type="journal article" date="2021" name="PeerJ">
        <title>Extensive microbial diversity within the chicken gut microbiome revealed by metagenomics and culture.</title>
        <authorList>
            <person name="Gilroy R."/>
            <person name="Ravi A."/>
            <person name="Getino M."/>
            <person name="Pursley I."/>
            <person name="Horton D.L."/>
            <person name="Alikhan N.F."/>
            <person name="Baker D."/>
            <person name="Gharbi K."/>
            <person name="Hall N."/>
            <person name="Watson M."/>
            <person name="Adriaenssens E.M."/>
            <person name="Foster-Nyarko E."/>
            <person name="Jarju S."/>
            <person name="Secka A."/>
            <person name="Antonio M."/>
            <person name="Oren A."/>
            <person name="Chaudhuri R.R."/>
            <person name="La Ragione R."/>
            <person name="Hildebrand F."/>
            <person name="Pallen M.J."/>
        </authorList>
    </citation>
    <scope>NUCLEOTIDE SEQUENCE</scope>
    <source>
        <strain evidence="4">ChiGjej2B2-12916</strain>
    </source>
</reference>
<dbReference type="InterPro" id="IPR041033">
    <property type="entry name" value="SpaA_PFL_dom_1"/>
</dbReference>
<dbReference type="InterPro" id="IPR013783">
    <property type="entry name" value="Ig-like_fold"/>
</dbReference>
<evidence type="ECO:0000256" key="1">
    <source>
        <dbReference type="SAM" id="Phobius"/>
    </source>
</evidence>
<dbReference type="EMBL" id="DVFO01000013">
    <property type="protein sequence ID" value="HIQ60303.1"/>
    <property type="molecule type" value="Genomic_DNA"/>
</dbReference>
<sequence>MVTKAAEPTVEATTEEEMPLVATTSAWSPGEVVNTWEGEPYTSITGHKYALMKFSFMRYYSDGTKKIITSTQASGYTNNKYYVGNTLAYCIESGKAFDGGDYTSGEAGTSDYLKLLSPTAREGIMLAMLYGYNPENPSYMPTESEVGCAFNVDDFAFATQIIIWEYQSGIRTSPTSISALSYGGKTIEADNYVKWIEGHPAKNCYDWMLDQMAEHRVIPSFASTDVGLNMAHTMQYDAISGKYTVTLTDTNNTGCDITFPSTSGITVSRQGNTYTFSTTQEITDPVTLTVRKNVPQNTGALLIWSNGVGQTLATGVQDPVVFYLQLRTQPLGMLTIHKSGQGDQDLSGVKLQLLDDQGNVLTWSQQADGRYAALVVQNGQFVEGQETDTLITDEEGRVELVNIPFGSYTLQEIQTEECYQLLPQPVTITLPYGVAGAKDTTSDEVYYSNGTNYYYHLTYDLRNTLVYRLPATGGYAVWLMSAGLALAFLCVTGLAMHKKHQTEH</sequence>
<dbReference type="Pfam" id="PF17802">
    <property type="entry name" value="SpaA"/>
    <property type="match status" value="1"/>
</dbReference>
<proteinExistence type="predicted"/>
<gene>
    <name evidence="4" type="ORF">IAD31_01690</name>
</gene>
<comment type="caution">
    <text evidence="4">The sequence shown here is derived from an EMBL/GenBank/DDBJ whole genome shotgun (WGS) entry which is preliminary data.</text>
</comment>
<keyword evidence="1" id="KW-1133">Transmembrane helix</keyword>
<accession>A0A9D1CGI8</accession>